<gene>
    <name evidence="1" type="ORF">HanXRQr2_Chr16g0750431</name>
</gene>
<reference evidence="1" key="1">
    <citation type="journal article" date="2017" name="Nature">
        <title>The sunflower genome provides insights into oil metabolism, flowering and Asterid evolution.</title>
        <authorList>
            <person name="Badouin H."/>
            <person name="Gouzy J."/>
            <person name="Grassa C.J."/>
            <person name="Murat F."/>
            <person name="Staton S.E."/>
            <person name="Cottret L."/>
            <person name="Lelandais-Briere C."/>
            <person name="Owens G.L."/>
            <person name="Carrere S."/>
            <person name="Mayjonade B."/>
            <person name="Legrand L."/>
            <person name="Gill N."/>
            <person name="Kane N.C."/>
            <person name="Bowers J.E."/>
            <person name="Hubner S."/>
            <person name="Bellec A."/>
            <person name="Berard A."/>
            <person name="Berges H."/>
            <person name="Blanchet N."/>
            <person name="Boniface M.C."/>
            <person name="Brunel D."/>
            <person name="Catrice O."/>
            <person name="Chaidir N."/>
            <person name="Claudel C."/>
            <person name="Donnadieu C."/>
            <person name="Faraut T."/>
            <person name="Fievet G."/>
            <person name="Helmstetter N."/>
            <person name="King M."/>
            <person name="Knapp S.J."/>
            <person name="Lai Z."/>
            <person name="Le Paslier M.C."/>
            <person name="Lippi Y."/>
            <person name="Lorenzon L."/>
            <person name="Mandel J.R."/>
            <person name="Marage G."/>
            <person name="Marchand G."/>
            <person name="Marquand E."/>
            <person name="Bret-Mestries E."/>
            <person name="Morien E."/>
            <person name="Nambeesan S."/>
            <person name="Nguyen T."/>
            <person name="Pegot-Espagnet P."/>
            <person name="Pouilly N."/>
            <person name="Raftis F."/>
            <person name="Sallet E."/>
            <person name="Schiex T."/>
            <person name="Thomas J."/>
            <person name="Vandecasteele C."/>
            <person name="Vares D."/>
            <person name="Vear F."/>
            <person name="Vautrin S."/>
            <person name="Crespi M."/>
            <person name="Mangin B."/>
            <person name="Burke J.M."/>
            <person name="Salse J."/>
            <person name="Munos S."/>
            <person name="Vincourt P."/>
            <person name="Rieseberg L.H."/>
            <person name="Langlade N.B."/>
        </authorList>
    </citation>
    <scope>NUCLEOTIDE SEQUENCE</scope>
    <source>
        <tissue evidence="1">Leaves</tissue>
    </source>
</reference>
<keyword evidence="2" id="KW-1185">Reference proteome</keyword>
<protein>
    <submittedName>
        <fullName evidence="1">Uncharacterized protein</fullName>
    </submittedName>
</protein>
<name>A0A9K3DTE4_HELAN</name>
<comment type="caution">
    <text evidence="1">The sequence shown here is derived from an EMBL/GenBank/DDBJ whole genome shotgun (WGS) entry which is preliminary data.</text>
</comment>
<proteinExistence type="predicted"/>
<accession>A0A9K3DTE4</accession>
<sequence length="83" mass="9570">MSARARARLDSSFVFKARARLVCIFSSSSLSSARARLVYYLLINILNKDNINNRLFRLMSSISEARTRARLLNKLIFRFEVGL</sequence>
<evidence type="ECO:0000313" key="1">
    <source>
        <dbReference type="EMBL" id="KAF5760187.1"/>
    </source>
</evidence>
<dbReference type="Proteomes" id="UP000215914">
    <property type="component" value="Unassembled WGS sequence"/>
</dbReference>
<dbReference type="AlphaFoldDB" id="A0A9K3DTE4"/>
<dbReference type="Gramene" id="mRNA:HanXRQr2_Chr16g0750431">
    <property type="protein sequence ID" value="CDS:HanXRQr2_Chr16g0750431.1"/>
    <property type="gene ID" value="HanXRQr2_Chr16g0750431"/>
</dbReference>
<evidence type="ECO:0000313" key="2">
    <source>
        <dbReference type="Proteomes" id="UP000215914"/>
    </source>
</evidence>
<reference evidence="1" key="2">
    <citation type="submission" date="2020-06" db="EMBL/GenBank/DDBJ databases">
        <title>Helianthus annuus Genome sequencing and assembly Release 2.</title>
        <authorList>
            <person name="Gouzy J."/>
            <person name="Langlade N."/>
            <person name="Munos S."/>
        </authorList>
    </citation>
    <scope>NUCLEOTIDE SEQUENCE</scope>
    <source>
        <tissue evidence="1">Leaves</tissue>
    </source>
</reference>
<organism evidence="1 2">
    <name type="scientific">Helianthus annuus</name>
    <name type="common">Common sunflower</name>
    <dbReference type="NCBI Taxonomy" id="4232"/>
    <lineage>
        <taxon>Eukaryota</taxon>
        <taxon>Viridiplantae</taxon>
        <taxon>Streptophyta</taxon>
        <taxon>Embryophyta</taxon>
        <taxon>Tracheophyta</taxon>
        <taxon>Spermatophyta</taxon>
        <taxon>Magnoliopsida</taxon>
        <taxon>eudicotyledons</taxon>
        <taxon>Gunneridae</taxon>
        <taxon>Pentapetalae</taxon>
        <taxon>asterids</taxon>
        <taxon>campanulids</taxon>
        <taxon>Asterales</taxon>
        <taxon>Asteraceae</taxon>
        <taxon>Asteroideae</taxon>
        <taxon>Heliantheae alliance</taxon>
        <taxon>Heliantheae</taxon>
        <taxon>Helianthus</taxon>
    </lineage>
</organism>
<dbReference type="EMBL" id="MNCJ02000331">
    <property type="protein sequence ID" value="KAF5760187.1"/>
    <property type="molecule type" value="Genomic_DNA"/>
</dbReference>